<gene>
    <name evidence="2" type="ORF">GHK53_02715</name>
</gene>
<dbReference type="SMART" id="SM00966">
    <property type="entry name" value="SpoVT_AbrB"/>
    <property type="match status" value="1"/>
</dbReference>
<accession>A0AAW9TJE5</accession>
<feature type="domain" description="SpoVT-AbrB" evidence="1">
    <location>
        <begin position="14"/>
        <end position="59"/>
    </location>
</feature>
<evidence type="ECO:0000313" key="3">
    <source>
        <dbReference type="Proteomes" id="UP000429484"/>
    </source>
</evidence>
<comment type="caution">
    <text evidence="2">The sequence shown here is derived from an EMBL/GenBank/DDBJ whole genome shotgun (WGS) entry which is preliminary data.</text>
</comment>
<dbReference type="InterPro" id="IPR037914">
    <property type="entry name" value="SpoVT-AbrB_sf"/>
</dbReference>
<proteinExistence type="predicted"/>
<keyword evidence="2" id="KW-0238">DNA-binding</keyword>
<dbReference type="GO" id="GO:0003677">
    <property type="term" value="F:DNA binding"/>
    <property type="evidence" value="ECO:0007669"/>
    <property type="project" value="UniProtKB-KW"/>
</dbReference>
<dbReference type="Proteomes" id="UP000429484">
    <property type="component" value="Unassembled WGS sequence"/>
</dbReference>
<dbReference type="NCBIfam" id="TIGR01439">
    <property type="entry name" value="lp_hng_hel_AbrB"/>
    <property type="match status" value="1"/>
</dbReference>
<dbReference type="AlphaFoldDB" id="A0AAW9TJE5"/>
<name>A0AAW9TJE5_RHIML</name>
<dbReference type="SUPFAM" id="SSF89447">
    <property type="entry name" value="AbrB/MazE/MraZ-like"/>
    <property type="match status" value="1"/>
</dbReference>
<dbReference type="Pfam" id="PF04014">
    <property type="entry name" value="MazE_antitoxin"/>
    <property type="match status" value="1"/>
</dbReference>
<reference evidence="2 3" key="1">
    <citation type="journal article" date="2013" name="Genome Biol.">
        <title>Comparative genomics of the core and accessory genomes of 48 Sinorhizobium strains comprising five genospecies.</title>
        <authorList>
            <person name="Sugawara M."/>
            <person name="Epstein B."/>
            <person name="Badgley B.D."/>
            <person name="Unno T."/>
            <person name="Xu L."/>
            <person name="Reese J."/>
            <person name="Gyaneshwar P."/>
            <person name="Denny R."/>
            <person name="Mudge J."/>
            <person name="Bharti A.K."/>
            <person name="Farmer A.D."/>
            <person name="May G.D."/>
            <person name="Woodward J.E."/>
            <person name="Medigue C."/>
            <person name="Vallenet D."/>
            <person name="Lajus A."/>
            <person name="Rouy Z."/>
            <person name="Martinez-Vaz B."/>
            <person name="Tiffin P."/>
            <person name="Young N.D."/>
            <person name="Sadowsky M.J."/>
        </authorList>
    </citation>
    <scope>NUCLEOTIDE SEQUENCE [LARGE SCALE GENOMIC DNA]</scope>
    <source>
        <strain evidence="2 3">N6B1</strain>
    </source>
</reference>
<dbReference type="EMBL" id="WISR01000033">
    <property type="protein sequence ID" value="MQW31792.1"/>
    <property type="molecule type" value="Genomic_DNA"/>
</dbReference>
<dbReference type="RefSeq" id="WP_003531476.1">
    <property type="nucleotide sequence ID" value="NZ_BJNJ01000058.1"/>
</dbReference>
<evidence type="ECO:0000313" key="2">
    <source>
        <dbReference type="EMBL" id="MQW31792.1"/>
    </source>
</evidence>
<sequence>MRRTIRCRKPSISRRRFRQGQVILPKVIRQRLEWDAGTRLIVEETPDGVLLKHAPLFEPSEPKDVFGLLSFSGEPKSLDDMEAAVWPRSGGGMTQLRRGSRERL</sequence>
<organism evidence="2 3">
    <name type="scientific">Rhizobium meliloti</name>
    <name type="common">Ensifer meliloti</name>
    <name type="synonym">Sinorhizobium meliloti</name>
    <dbReference type="NCBI Taxonomy" id="382"/>
    <lineage>
        <taxon>Bacteria</taxon>
        <taxon>Pseudomonadati</taxon>
        <taxon>Pseudomonadota</taxon>
        <taxon>Alphaproteobacteria</taxon>
        <taxon>Hyphomicrobiales</taxon>
        <taxon>Rhizobiaceae</taxon>
        <taxon>Sinorhizobium/Ensifer group</taxon>
        <taxon>Sinorhizobium</taxon>
    </lineage>
</organism>
<evidence type="ECO:0000259" key="1">
    <source>
        <dbReference type="SMART" id="SM00966"/>
    </source>
</evidence>
<dbReference type="InterPro" id="IPR007159">
    <property type="entry name" value="SpoVT-AbrB_dom"/>
</dbReference>
<dbReference type="KEGG" id="smer:DU99_09520"/>
<protein>
    <submittedName>
        <fullName evidence="2">AbrB/MazE/SpoVT family DNA-binding domain-containing protein</fullName>
    </submittedName>
</protein>